<dbReference type="InterPro" id="IPR025934">
    <property type="entry name" value="NudC_N_dom"/>
</dbReference>
<reference evidence="4" key="1">
    <citation type="journal article" date="2019" name="bioRxiv">
        <title>The Genome of the Zebra Mussel, Dreissena polymorpha: A Resource for Invasive Species Research.</title>
        <authorList>
            <person name="McCartney M.A."/>
            <person name="Auch B."/>
            <person name="Kono T."/>
            <person name="Mallez S."/>
            <person name="Zhang Y."/>
            <person name="Obille A."/>
            <person name="Becker A."/>
            <person name="Abrahante J.E."/>
            <person name="Garbe J."/>
            <person name="Badalamenti J.P."/>
            <person name="Herman A."/>
            <person name="Mangelson H."/>
            <person name="Liachko I."/>
            <person name="Sullivan S."/>
            <person name="Sone E.D."/>
            <person name="Koren S."/>
            <person name="Silverstein K.A.T."/>
            <person name="Beckman K.B."/>
            <person name="Gohl D.M."/>
        </authorList>
    </citation>
    <scope>NUCLEOTIDE SEQUENCE</scope>
    <source>
        <strain evidence="4">Duluth1</strain>
        <tissue evidence="4">Whole animal</tissue>
    </source>
</reference>
<evidence type="ECO:0000256" key="2">
    <source>
        <dbReference type="SAM" id="MobiDB-lite"/>
    </source>
</evidence>
<proteinExistence type="predicted"/>
<keyword evidence="1" id="KW-0597">Phosphoprotein</keyword>
<dbReference type="AlphaFoldDB" id="A0A9D4RL00"/>
<name>A0A9D4RL00_DREPO</name>
<organism evidence="4 5">
    <name type="scientific">Dreissena polymorpha</name>
    <name type="common">Zebra mussel</name>
    <name type="synonym">Mytilus polymorpha</name>
    <dbReference type="NCBI Taxonomy" id="45954"/>
    <lineage>
        <taxon>Eukaryota</taxon>
        <taxon>Metazoa</taxon>
        <taxon>Spiralia</taxon>
        <taxon>Lophotrochozoa</taxon>
        <taxon>Mollusca</taxon>
        <taxon>Bivalvia</taxon>
        <taxon>Autobranchia</taxon>
        <taxon>Heteroconchia</taxon>
        <taxon>Euheterodonta</taxon>
        <taxon>Imparidentia</taxon>
        <taxon>Neoheterodontei</taxon>
        <taxon>Myida</taxon>
        <taxon>Dreissenoidea</taxon>
        <taxon>Dreissenidae</taxon>
        <taxon>Dreissena</taxon>
    </lineage>
</organism>
<dbReference type="GO" id="GO:0006457">
    <property type="term" value="P:protein folding"/>
    <property type="evidence" value="ECO:0007669"/>
    <property type="project" value="TreeGrafter"/>
</dbReference>
<dbReference type="EMBL" id="JAIWYP010000002">
    <property type="protein sequence ID" value="KAH3871258.1"/>
    <property type="molecule type" value="Genomic_DNA"/>
</dbReference>
<dbReference type="Pfam" id="PF04969">
    <property type="entry name" value="CS"/>
    <property type="match status" value="1"/>
</dbReference>
<dbReference type="Pfam" id="PF14050">
    <property type="entry name" value="Nudc_N"/>
    <property type="match status" value="1"/>
</dbReference>
<dbReference type="PANTHER" id="PTHR12356">
    <property type="entry name" value="NUCLEAR MOVEMENT PROTEIN NUDC"/>
    <property type="match status" value="1"/>
</dbReference>
<dbReference type="GO" id="GO:0051082">
    <property type="term" value="F:unfolded protein binding"/>
    <property type="evidence" value="ECO:0007669"/>
    <property type="project" value="TreeGrafter"/>
</dbReference>
<sequence>MDEKYDSALLGIIQHEGKIEKFLNVVLSFLYRRTDFYRIMKSKNDRLGFPPGVSLKMITSIFQHYDALTRKDDELREEMKQETQKKTATAEPASTRVESAKATPVQNVDSNKTCDTKQSHASLTPLNPVGQCDEEIEGTKTNSEDVRMDSNETASDGFVKNESQSESIAASDRTKEKTSEEKDDEAEDSELAKQQAAFQANPESYNGAIRDNYSWSQSITDLDLRVKVPSFIRKGRDVQVDIAKKHVKVVHKDDQGQWRVAVNGDLPWEINKEECMWTLNPGENIHINMEKKEERWWDCFLTDEPKINVRKIDASRPMTDLDDEAQSKIEEMMYNDRRKKMGLPTAQEEKMHDVLRKAWDAEGSPFKGQPFDPSKLSMDPSGVVNMKP</sequence>
<dbReference type="SUPFAM" id="SSF49764">
    <property type="entry name" value="HSP20-like chaperones"/>
    <property type="match status" value="1"/>
</dbReference>
<dbReference type="PANTHER" id="PTHR12356:SF19">
    <property type="entry name" value="NUDC DOMAIN-CONTAINING PROTEIN 3"/>
    <property type="match status" value="1"/>
</dbReference>
<comment type="caution">
    <text evidence="4">The sequence shown here is derived from an EMBL/GenBank/DDBJ whole genome shotgun (WGS) entry which is preliminary data.</text>
</comment>
<accession>A0A9D4RL00</accession>
<evidence type="ECO:0000313" key="4">
    <source>
        <dbReference type="EMBL" id="KAH3871258.1"/>
    </source>
</evidence>
<dbReference type="Proteomes" id="UP000828390">
    <property type="component" value="Unassembled WGS sequence"/>
</dbReference>
<gene>
    <name evidence="4" type="ORF">DPMN_034453</name>
</gene>
<dbReference type="CDD" id="cd06467">
    <property type="entry name" value="p23_NUDC_like"/>
    <property type="match status" value="1"/>
</dbReference>
<dbReference type="GO" id="GO:0005737">
    <property type="term" value="C:cytoplasm"/>
    <property type="evidence" value="ECO:0007669"/>
    <property type="project" value="TreeGrafter"/>
</dbReference>
<protein>
    <recommendedName>
        <fullName evidence="3">CS domain-containing protein</fullName>
    </recommendedName>
</protein>
<evidence type="ECO:0000256" key="1">
    <source>
        <dbReference type="ARBA" id="ARBA00022553"/>
    </source>
</evidence>
<dbReference type="InterPro" id="IPR008978">
    <property type="entry name" value="HSP20-like_chaperone"/>
</dbReference>
<feature type="region of interest" description="Disordered" evidence="2">
    <location>
        <begin position="79"/>
        <end position="209"/>
    </location>
</feature>
<reference evidence="4" key="2">
    <citation type="submission" date="2020-11" db="EMBL/GenBank/DDBJ databases">
        <authorList>
            <person name="McCartney M.A."/>
            <person name="Auch B."/>
            <person name="Kono T."/>
            <person name="Mallez S."/>
            <person name="Becker A."/>
            <person name="Gohl D.M."/>
            <person name="Silverstein K.A.T."/>
            <person name="Koren S."/>
            <person name="Bechman K.B."/>
            <person name="Herman A."/>
            <person name="Abrahante J.E."/>
            <person name="Garbe J."/>
        </authorList>
    </citation>
    <scope>NUCLEOTIDE SEQUENCE</scope>
    <source>
        <strain evidence="4">Duluth1</strain>
        <tissue evidence="4">Whole animal</tissue>
    </source>
</reference>
<evidence type="ECO:0000313" key="5">
    <source>
        <dbReference type="Proteomes" id="UP000828390"/>
    </source>
</evidence>
<feature type="region of interest" description="Disordered" evidence="2">
    <location>
        <begin position="363"/>
        <end position="388"/>
    </location>
</feature>
<dbReference type="PROSITE" id="PS51203">
    <property type="entry name" value="CS"/>
    <property type="match status" value="1"/>
</dbReference>
<keyword evidence="5" id="KW-1185">Reference proteome</keyword>
<dbReference type="OrthoDB" id="515366at2759"/>
<feature type="domain" description="CS" evidence="3">
    <location>
        <begin position="208"/>
        <end position="301"/>
    </location>
</feature>
<dbReference type="InterPro" id="IPR037898">
    <property type="entry name" value="NudC_fam"/>
</dbReference>
<dbReference type="Gene3D" id="2.60.40.790">
    <property type="match status" value="1"/>
</dbReference>
<evidence type="ECO:0000259" key="3">
    <source>
        <dbReference type="PROSITE" id="PS51203"/>
    </source>
</evidence>
<dbReference type="InterPro" id="IPR007052">
    <property type="entry name" value="CS_dom"/>
</dbReference>